<reference evidence="2" key="1">
    <citation type="submission" date="2018-11" db="EMBL/GenBank/DDBJ databases">
        <authorList>
            <consortium name="Pathogen Informatics"/>
        </authorList>
    </citation>
    <scope>NUCLEOTIDE SEQUENCE</scope>
</reference>
<comment type="caution">
    <text evidence="2">The sequence shown here is derived from an EMBL/GenBank/DDBJ whole genome shotgun (WGS) entry which is preliminary data.</text>
</comment>
<feature type="compositionally biased region" description="Polar residues" evidence="1">
    <location>
        <begin position="44"/>
        <end position="54"/>
    </location>
</feature>
<dbReference type="EMBL" id="CAAALY010002178">
    <property type="protein sequence ID" value="VEL07643.1"/>
    <property type="molecule type" value="Genomic_DNA"/>
</dbReference>
<sequence length="78" mass="8561">MVGQLRFLCPPCRIYLQKYGELRPTPEMTMITTATAAPAGSFPSRHSQIQVNGTDTEEEAPGAENGSEIQDSNKCKLF</sequence>
<evidence type="ECO:0000313" key="2">
    <source>
        <dbReference type="EMBL" id="VEL07643.1"/>
    </source>
</evidence>
<dbReference type="AlphaFoldDB" id="A0A3S4ZBY2"/>
<evidence type="ECO:0000313" key="3">
    <source>
        <dbReference type="Proteomes" id="UP000784294"/>
    </source>
</evidence>
<gene>
    <name evidence="2" type="ORF">PXEA_LOCUS1083</name>
</gene>
<organism evidence="2 3">
    <name type="scientific">Protopolystoma xenopodis</name>
    <dbReference type="NCBI Taxonomy" id="117903"/>
    <lineage>
        <taxon>Eukaryota</taxon>
        <taxon>Metazoa</taxon>
        <taxon>Spiralia</taxon>
        <taxon>Lophotrochozoa</taxon>
        <taxon>Platyhelminthes</taxon>
        <taxon>Monogenea</taxon>
        <taxon>Polyopisthocotylea</taxon>
        <taxon>Polystomatidea</taxon>
        <taxon>Polystomatidae</taxon>
        <taxon>Protopolystoma</taxon>
    </lineage>
</organism>
<feature type="region of interest" description="Disordered" evidence="1">
    <location>
        <begin position="37"/>
        <end position="78"/>
    </location>
</feature>
<proteinExistence type="predicted"/>
<keyword evidence="3" id="KW-1185">Reference proteome</keyword>
<accession>A0A3S4ZBY2</accession>
<dbReference type="Proteomes" id="UP000784294">
    <property type="component" value="Unassembled WGS sequence"/>
</dbReference>
<name>A0A3S4ZBY2_9PLAT</name>
<protein>
    <submittedName>
        <fullName evidence="2">Uncharacterized protein</fullName>
    </submittedName>
</protein>
<evidence type="ECO:0000256" key="1">
    <source>
        <dbReference type="SAM" id="MobiDB-lite"/>
    </source>
</evidence>